<evidence type="ECO:0000313" key="2">
    <source>
        <dbReference type="Proteomes" id="UP000637628"/>
    </source>
</evidence>
<proteinExistence type="predicted"/>
<sequence length="222" mass="23297">MILRFEITNGSRSPALAESVELGDDGTISGWRTVSPAGVGWFAGRLPEAELAEVRALAGAVRTAPAPSLARPGASTETLDLDATGPYSIAGSRDGLAVAARWLVQRLTDFPRAAVTVTHPSPEVARLEHRGTEPLRLDLTSVAVSAAVWRGYYEPAGTWSGVIGGPGEMEAGPGWTLDLPLEIDAPADPGITVHLAVDFAIRHGGSSMPVEARYEPDIEAPE</sequence>
<accession>A0ABQ3ZCX7</accession>
<keyword evidence="2" id="KW-1185">Reference proteome</keyword>
<protein>
    <submittedName>
        <fullName evidence="1">Uncharacterized protein</fullName>
    </submittedName>
</protein>
<dbReference type="EMBL" id="BOML01000088">
    <property type="protein sequence ID" value="GIE07718.1"/>
    <property type="molecule type" value="Genomic_DNA"/>
</dbReference>
<dbReference type="Proteomes" id="UP000637628">
    <property type="component" value="Unassembled WGS sequence"/>
</dbReference>
<dbReference type="RefSeq" id="WP_203735553.1">
    <property type="nucleotide sequence ID" value="NZ_BAAATX010000046.1"/>
</dbReference>
<comment type="caution">
    <text evidence="1">The sequence shown here is derived from an EMBL/GenBank/DDBJ whole genome shotgun (WGS) entry which is preliminary data.</text>
</comment>
<reference evidence="1 2" key="1">
    <citation type="submission" date="2021-01" db="EMBL/GenBank/DDBJ databases">
        <title>Whole genome shotgun sequence of Actinoplanes durhamensis NBRC 14914.</title>
        <authorList>
            <person name="Komaki H."/>
            <person name="Tamura T."/>
        </authorList>
    </citation>
    <scope>NUCLEOTIDE SEQUENCE [LARGE SCALE GENOMIC DNA]</scope>
    <source>
        <strain evidence="1 2">NBRC 14914</strain>
    </source>
</reference>
<organism evidence="1 2">
    <name type="scientific">Paractinoplanes durhamensis</name>
    <dbReference type="NCBI Taxonomy" id="113563"/>
    <lineage>
        <taxon>Bacteria</taxon>
        <taxon>Bacillati</taxon>
        <taxon>Actinomycetota</taxon>
        <taxon>Actinomycetes</taxon>
        <taxon>Micromonosporales</taxon>
        <taxon>Micromonosporaceae</taxon>
        <taxon>Paractinoplanes</taxon>
    </lineage>
</organism>
<evidence type="ECO:0000313" key="1">
    <source>
        <dbReference type="EMBL" id="GIE07718.1"/>
    </source>
</evidence>
<name>A0ABQ3ZCX7_9ACTN</name>
<gene>
    <name evidence="1" type="ORF">Adu01nite_90680</name>
</gene>